<dbReference type="Gene3D" id="3.40.50.10540">
    <property type="entry name" value="Crotonobetainyl-coa:carnitine coa-transferase, domain 1"/>
    <property type="match status" value="1"/>
</dbReference>
<gene>
    <name evidence="2" type="ORF">GCM10009836_04650</name>
</gene>
<dbReference type="PANTHER" id="PTHR48207:SF4">
    <property type="entry name" value="BLL6097 PROTEIN"/>
    <property type="match status" value="1"/>
</dbReference>
<reference evidence="2 3" key="1">
    <citation type="journal article" date="2019" name="Int. J. Syst. Evol. Microbiol.">
        <title>The Global Catalogue of Microorganisms (GCM) 10K type strain sequencing project: providing services to taxonomists for standard genome sequencing and annotation.</title>
        <authorList>
            <consortium name="The Broad Institute Genomics Platform"/>
            <consortium name="The Broad Institute Genome Sequencing Center for Infectious Disease"/>
            <person name="Wu L."/>
            <person name="Ma J."/>
        </authorList>
    </citation>
    <scope>NUCLEOTIDE SEQUENCE [LARGE SCALE GENOMIC DNA]</scope>
    <source>
        <strain evidence="2 3">JCM 16009</strain>
    </source>
</reference>
<name>A0ABN2MK25_9PSEU</name>
<proteinExistence type="predicted"/>
<dbReference type="EMBL" id="BAAAQK010000002">
    <property type="protein sequence ID" value="GAA1829821.1"/>
    <property type="molecule type" value="Genomic_DNA"/>
</dbReference>
<comment type="caution">
    <text evidence="2">The sequence shown here is derived from an EMBL/GenBank/DDBJ whole genome shotgun (WGS) entry which is preliminary data.</text>
</comment>
<dbReference type="GO" id="GO:0016740">
    <property type="term" value="F:transferase activity"/>
    <property type="evidence" value="ECO:0007669"/>
    <property type="project" value="UniProtKB-KW"/>
</dbReference>
<dbReference type="Gene3D" id="3.30.1540.10">
    <property type="entry name" value="formyl-coa transferase, domain 3"/>
    <property type="match status" value="1"/>
</dbReference>
<evidence type="ECO:0000313" key="2">
    <source>
        <dbReference type="EMBL" id="GAA1829821.1"/>
    </source>
</evidence>
<organism evidence="2 3">
    <name type="scientific">Pseudonocardia ailaonensis</name>
    <dbReference type="NCBI Taxonomy" id="367279"/>
    <lineage>
        <taxon>Bacteria</taxon>
        <taxon>Bacillati</taxon>
        <taxon>Actinomycetota</taxon>
        <taxon>Actinomycetes</taxon>
        <taxon>Pseudonocardiales</taxon>
        <taxon>Pseudonocardiaceae</taxon>
        <taxon>Pseudonocardia</taxon>
    </lineage>
</organism>
<evidence type="ECO:0000256" key="1">
    <source>
        <dbReference type="ARBA" id="ARBA00022679"/>
    </source>
</evidence>
<dbReference type="Pfam" id="PF02515">
    <property type="entry name" value="CoA_transf_3"/>
    <property type="match status" value="1"/>
</dbReference>
<keyword evidence="3" id="KW-1185">Reference proteome</keyword>
<dbReference type="InterPro" id="IPR023606">
    <property type="entry name" value="CoA-Trfase_III_dom_1_sf"/>
</dbReference>
<dbReference type="SUPFAM" id="SSF89796">
    <property type="entry name" value="CoA-transferase family III (CaiB/BaiF)"/>
    <property type="match status" value="1"/>
</dbReference>
<dbReference type="InterPro" id="IPR044855">
    <property type="entry name" value="CoA-Trfase_III_dom3_sf"/>
</dbReference>
<dbReference type="Proteomes" id="UP001500449">
    <property type="component" value="Unassembled WGS sequence"/>
</dbReference>
<keyword evidence="1 2" id="KW-0808">Transferase</keyword>
<sequence>MPMLQGVRVVDLTTTFMGPYCTMLLARMGADVIKVEAPGGDVVRRIGPSRNPGMGPVFLAANHGKRSVVLDLKDPDGLAALRDLVAGADVFVTNLRPAAVATLGVGAADLAASGLVHCTLPGFGSAGPYGDRAAYDDVIQAGCGLAAVQGGSGEPDYVRSVVADKTVALMASSAILAALVGRAATGRGRVLEVPMFETMASFTLLEQQFGHVFTPPEGPVVYPRTASPNRRPYRTADGYLGVVVYTDKQWLTFFDLIERPDLAADPRFATITGRTDNIDELYGLLAAVLPARTTAEWVAVLDAAGIPAQPVLGVDDVLADPHLAEVGLFEPVAHHSEGALELPRLPVTVDGAAAAPVRGAPRLGEHGEEVLREAGFTAERIAALRASGTLG</sequence>
<evidence type="ECO:0000313" key="3">
    <source>
        <dbReference type="Proteomes" id="UP001500449"/>
    </source>
</evidence>
<dbReference type="InterPro" id="IPR050483">
    <property type="entry name" value="CoA-transferase_III_domain"/>
</dbReference>
<protein>
    <submittedName>
        <fullName evidence="2">CoA transferase</fullName>
    </submittedName>
</protein>
<dbReference type="PANTHER" id="PTHR48207">
    <property type="entry name" value="SUCCINATE--HYDROXYMETHYLGLUTARATE COA-TRANSFERASE"/>
    <property type="match status" value="1"/>
</dbReference>
<dbReference type="InterPro" id="IPR003673">
    <property type="entry name" value="CoA-Trfase_fam_III"/>
</dbReference>
<accession>A0ABN2MK25</accession>